<organism evidence="2 4">
    <name type="scientific">Xanthobacter flavus</name>
    <dbReference type="NCBI Taxonomy" id="281"/>
    <lineage>
        <taxon>Bacteria</taxon>
        <taxon>Pseudomonadati</taxon>
        <taxon>Pseudomonadota</taxon>
        <taxon>Alphaproteobacteria</taxon>
        <taxon>Hyphomicrobiales</taxon>
        <taxon>Xanthobacteraceae</taxon>
        <taxon>Xanthobacter</taxon>
    </lineage>
</organism>
<gene>
    <name evidence="3" type="ORF">GGQ86_000795</name>
    <name evidence="2" type="ORF">XFLAVUS301_15770</name>
</gene>
<name>A0A9W6FLG0_XANFL</name>
<dbReference type="EMBL" id="BSDO01000002">
    <property type="protein sequence ID" value="GLI21903.1"/>
    <property type="molecule type" value="Genomic_DNA"/>
</dbReference>
<evidence type="ECO:0000313" key="3">
    <source>
        <dbReference type="EMBL" id="MDR6332348.1"/>
    </source>
</evidence>
<dbReference type="RefSeq" id="WP_281806851.1">
    <property type="nucleotide sequence ID" value="NZ_BSDO01000002.1"/>
</dbReference>
<evidence type="ECO:0008006" key="6">
    <source>
        <dbReference type="Google" id="ProtNLM"/>
    </source>
</evidence>
<sequence>MFAPLIGLLGSAVSAVGTIAAGNAQAAAAEYQKKQDLINASQEQAAAQRKAEGERIKTNRFISSQKAAAGLSGGTTADPSTLNQIGATQQEGSLREQFTLYEGQEKKRQWLTQAQAEDIQAKNAKQAGMLGAAGTIIGGLGGAAKSWSSAYG</sequence>
<keyword evidence="1" id="KW-0732">Signal</keyword>
<dbReference type="AlphaFoldDB" id="A0A9W6FLG0"/>
<reference evidence="2" key="1">
    <citation type="submission" date="2022-12" db="EMBL/GenBank/DDBJ databases">
        <title>Reference genome sequencing for broad-spectrum identification of bacterial and archaeal isolates by mass spectrometry.</title>
        <authorList>
            <person name="Sekiguchi Y."/>
            <person name="Tourlousse D.M."/>
        </authorList>
    </citation>
    <scope>NUCLEOTIDE SEQUENCE</scope>
    <source>
        <strain evidence="2">301</strain>
    </source>
</reference>
<protein>
    <recommendedName>
        <fullName evidence="6">Phage protein</fullName>
    </recommendedName>
</protein>
<feature type="chain" id="PRO_5040975902" description="Phage protein" evidence="1">
    <location>
        <begin position="27"/>
        <end position="152"/>
    </location>
</feature>
<evidence type="ECO:0000256" key="1">
    <source>
        <dbReference type="SAM" id="SignalP"/>
    </source>
</evidence>
<accession>A0A9W6FLG0</accession>
<dbReference type="GeneID" id="95762368"/>
<feature type="signal peptide" evidence="1">
    <location>
        <begin position="1"/>
        <end position="26"/>
    </location>
</feature>
<proteinExistence type="predicted"/>
<comment type="caution">
    <text evidence="2">The sequence shown here is derived from an EMBL/GenBank/DDBJ whole genome shotgun (WGS) entry which is preliminary data.</text>
</comment>
<evidence type="ECO:0000313" key="5">
    <source>
        <dbReference type="Proteomes" id="UP001245370"/>
    </source>
</evidence>
<dbReference type="Proteomes" id="UP001245370">
    <property type="component" value="Unassembled WGS sequence"/>
</dbReference>
<evidence type="ECO:0000313" key="2">
    <source>
        <dbReference type="EMBL" id="GLI21903.1"/>
    </source>
</evidence>
<evidence type="ECO:0000313" key="4">
    <source>
        <dbReference type="Proteomes" id="UP001144397"/>
    </source>
</evidence>
<reference evidence="3 5" key="2">
    <citation type="submission" date="2023-07" db="EMBL/GenBank/DDBJ databases">
        <title>Genomic Encyclopedia of Type Strains, Phase IV (KMG-IV): sequencing the most valuable type-strain genomes for metagenomic binning, comparative biology and taxonomic classification.</title>
        <authorList>
            <person name="Goeker M."/>
        </authorList>
    </citation>
    <scope>NUCLEOTIDE SEQUENCE [LARGE SCALE GENOMIC DNA]</scope>
    <source>
        <strain evidence="3 5">DSM 338</strain>
    </source>
</reference>
<keyword evidence="5" id="KW-1185">Reference proteome</keyword>
<dbReference type="Proteomes" id="UP001144397">
    <property type="component" value="Unassembled WGS sequence"/>
</dbReference>
<dbReference type="EMBL" id="JAVDPY010000001">
    <property type="protein sequence ID" value="MDR6332348.1"/>
    <property type="molecule type" value="Genomic_DNA"/>
</dbReference>